<evidence type="ECO:0000313" key="2">
    <source>
        <dbReference type="Proteomes" id="UP001631969"/>
    </source>
</evidence>
<keyword evidence="2" id="KW-1185">Reference proteome</keyword>
<dbReference type="Proteomes" id="UP001631969">
    <property type="component" value="Unassembled WGS sequence"/>
</dbReference>
<accession>A0ACC7NVC2</accession>
<gene>
    <name evidence="1" type="ORF">ACI1P1_10220</name>
</gene>
<evidence type="ECO:0000313" key="1">
    <source>
        <dbReference type="EMBL" id="MFM9328663.1"/>
    </source>
</evidence>
<comment type="caution">
    <text evidence="1">The sequence shown here is derived from an EMBL/GenBank/DDBJ whole genome shotgun (WGS) entry which is preliminary data.</text>
</comment>
<reference evidence="1" key="1">
    <citation type="submission" date="2024-12" db="EMBL/GenBank/DDBJ databases">
        <authorList>
            <person name="Wu N."/>
        </authorList>
    </citation>
    <scope>NUCLEOTIDE SEQUENCE</scope>
    <source>
        <strain evidence="1">P15</strain>
    </source>
</reference>
<dbReference type="EMBL" id="JBJURJ010000006">
    <property type="protein sequence ID" value="MFM9328663.1"/>
    <property type="molecule type" value="Genomic_DNA"/>
</dbReference>
<protein>
    <submittedName>
        <fullName evidence="1">Endospore germination permease</fullName>
    </submittedName>
</protein>
<sequence length="363" mass="41307">MEVISNRQAKLLGIMLAMDGMLVSLPNKVFKLAARDAWLAYLLAFPVVLILLWMLTKTTARFPGKNLFQIMVLRRPVIGRILALPMLLFIFLVILRDVRTLSEFVNIELLAYTPVPVISGLIVLAIVVTVNSRFEVVARMIEIWLPLTLAFIALIPVLLYPEFEIRHTLPMLEKGFGPVLQGSWYTIAAMGQILVLPFLLPSEQFGLRDGLYSLVITSVMMQWLNLCALLSMGSVIASKLQYPFHEMVRLIRVTDFLDRFELPLDMIYIPLMITKMAFFLYAFMFGMERIVPALHMDKLLLSFGACCFTFSFWFFRNASQLFNFNRTLSVLALMLEVILTGLLFVLLRPKQQSPPKSSAPGKT</sequence>
<name>A0ACC7NVC2_9BACL</name>
<proteinExistence type="predicted"/>
<organism evidence="1 2">
    <name type="scientific">Paenibacillus mesotrionivorans</name>
    <dbReference type="NCBI Taxonomy" id="3160968"/>
    <lineage>
        <taxon>Bacteria</taxon>
        <taxon>Bacillati</taxon>
        <taxon>Bacillota</taxon>
        <taxon>Bacilli</taxon>
        <taxon>Bacillales</taxon>
        <taxon>Paenibacillaceae</taxon>
        <taxon>Paenibacillus</taxon>
    </lineage>
</organism>